<dbReference type="Pfam" id="PF22636">
    <property type="entry name" value="FlK"/>
    <property type="match status" value="1"/>
</dbReference>
<gene>
    <name evidence="2" type="ORF">EFBL_0897</name>
</gene>
<dbReference type="InterPro" id="IPR029069">
    <property type="entry name" value="HotDog_dom_sf"/>
</dbReference>
<dbReference type="AlphaFoldDB" id="A0A292YK47"/>
<sequence length="119" mass="13214">MRPSFDGQVIHDVMSTVSMIHFMELAGRKIILPFLEEGEEGAGFAIDVRHVGPAVVGQEVTFRAICTEVTSKRVVCGVLAGTKWNLVGKGSFTQAIFQKRDMIQRIEELQNRLKAENVP</sequence>
<reference evidence="3" key="1">
    <citation type="submission" date="2017-07" db="EMBL/GenBank/DDBJ databases">
        <title>Draft genome sequence of Effusibacillus lacus strain skLN1.</title>
        <authorList>
            <person name="Watanabe M."/>
            <person name="Kojima H."/>
            <person name="Fukui M."/>
        </authorList>
    </citation>
    <scope>NUCLEOTIDE SEQUENCE [LARGE SCALE GENOMIC DNA]</scope>
    <source>
        <strain evidence="3">skLN1</strain>
    </source>
</reference>
<dbReference type="PANTHER" id="PTHR36934">
    <property type="entry name" value="BLR0278 PROTEIN"/>
    <property type="match status" value="1"/>
</dbReference>
<name>A0A292YK47_9BACL</name>
<dbReference type="InterPro" id="IPR054485">
    <property type="entry name" value="FlK-like_dom"/>
</dbReference>
<evidence type="ECO:0000313" key="3">
    <source>
        <dbReference type="Proteomes" id="UP000217785"/>
    </source>
</evidence>
<organism evidence="2 3">
    <name type="scientific">Effusibacillus lacus</name>
    <dbReference type="NCBI Taxonomy" id="1348429"/>
    <lineage>
        <taxon>Bacteria</taxon>
        <taxon>Bacillati</taxon>
        <taxon>Bacillota</taxon>
        <taxon>Bacilli</taxon>
        <taxon>Bacillales</taxon>
        <taxon>Alicyclobacillaceae</taxon>
        <taxon>Effusibacillus</taxon>
    </lineage>
</organism>
<proteinExistence type="predicted"/>
<dbReference type="SUPFAM" id="SSF54637">
    <property type="entry name" value="Thioesterase/thiol ester dehydrase-isomerase"/>
    <property type="match status" value="1"/>
</dbReference>
<keyword evidence="3" id="KW-1185">Reference proteome</keyword>
<dbReference type="Gene3D" id="3.10.129.10">
    <property type="entry name" value="Hotdog Thioesterase"/>
    <property type="match status" value="1"/>
</dbReference>
<dbReference type="Proteomes" id="UP000217785">
    <property type="component" value="Unassembled WGS sequence"/>
</dbReference>
<dbReference type="PANTHER" id="PTHR36934:SF1">
    <property type="entry name" value="THIOESTERASE DOMAIN-CONTAINING PROTEIN"/>
    <property type="match status" value="1"/>
</dbReference>
<accession>A0A292YK47</accession>
<evidence type="ECO:0000313" key="2">
    <source>
        <dbReference type="EMBL" id="GAX89279.1"/>
    </source>
</evidence>
<dbReference type="EMBL" id="BDUF01000018">
    <property type="protein sequence ID" value="GAX89279.1"/>
    <property type="molecule type" value="Genomic_DNA"/>
</dbReference>
<protein>
    <submittedName>
        <fullName evidence="2">Thioesterase</fullName>
    </submittedName>
</protein>
<dbReference type="InterPro" id="IPR025540">
    <property type="entry name" value="FlK"/>
</dbReference>
<comment type="caution">
    <text evidence="2">The sequence shown here is derived from an EMBL/GenBank/DDBJ whole genome shotgun (WGS) entry which is preliminary data.</text>
</comment>
<feature type="domain" description="Fluoroacetyl-CoA-specific thioesterase-like" evidence="1">
    <location>
        <begin position="5"/>
        <end position="99"/>
    </location>
</feature>
<evidence type="ECO:0000259" key="1">
    <source>
        <dbReference type="Pfam" id="PF22636"/>
    </source>
</evidence>